<sequence>MEQCNEYLPPSYQNQTRSCLMDEIGKDNLEVPCASVPHYCTCRESKTLDKKSMGIYPRKMYRASQLTLL</sequence>
<dbReference type="EMBL" id="GGEC01051124">
    <property type="protein sequence ID" value="MBX31608.1"/>
    <property type="molecule type" value="Transcribed_RNA"/>
</dbReference>
<name>A0A2P2MN19_RHIMU</name>
<dbReference type="AlphaFoldDB" id="A0A2P2MN19"/>
<organism evidence="1">
    <name type="scientific">Rhizophora mucronata</name>
    <name type="common">Asiatic mangrove</name>
    <dbReference type="NCBI Taxonomy" id="61149"/>
    <lineage>
        <taxon>Eukaryota</taxon>
        <taxon>Viridiplantae</taxon>
        <taxon>Streptophyta</taxon>
        <taxon>Embryophyta</taxon>
        <taxon>Tracheophyta</taxon>
        <taxon>Spermatophyta</taxon>
        <taxon>Magnoliopsida</taxon>
        <taxon>eudicotyledons</taxon>
        <taxon>Gunneridae</taxon>
        <taxon>Pentapetalae</taxon>
        <taxon>rosids</taxon>
        <taxon>fabids</taxon>
        <taxon>Malpighiales</taxon>
        <taxon>Rhizophoraceae</taxon>
        <taxon>Rhizophora</taxon>
    </lineage>
</organism>
<evidence type="ECO:0000313" key="1">
    <source>
        <dbReference type="EMBL" id="MBX31608.1"/>
    </source>
</evidence>
<reference evidence="1" key="1">
    <citation type="submission" date="2018-02" db="EMBL/GenBank/DDBJ databases">
        <title>Rhizophora mucronata_Transcriptome.</title>
        <authorList>
            <person name="Meera S.P."/>
            <person name="Sreeshan A."/>
            <person name="Augustine A."/>
        </authorList>
    </citation>
    <scope>NUCLEOTIDE SEQUENCE</scope>
    <source>
        <tissue evidence="1">Leaf</tissue>
    </source>
</reference>
<proteinExistence type="predicted"/>
<protein>
    <submittedName>
        <fullName evidence="1">Zeaxanthin epoxidaseic</fullName>
    </submittedName>
</protein>
<accession>A0A2P2MN19</accession>